<accession>A0ABP9HPN2</accession>
<evidence type="ECO:0000313" key="2">
    <source>
        <dbReference type="EMBL" id="GAA4975778.1"/>
    </source>
</evidence>
<keyword evidence="3" id="KW-1185">Reference proteome</keyword>
<proteinExistence type="predicted"/>
<gene>
    <name evidence="2" type="ORF">GCM10023257_10770</name>
</gene>
<sequence>MPGGGAAGEIEGATAGLSAVAEPAEAAVIPTASAEAPVTVTTERREGVLPRGAGGRSGVPWSPEAGCSSPAAGGFFPNGVFALVVFAF</sequence>
<feature type="region of interest" description="Disordered" evidence="1">
    <location>
        <begin position="38"/>
        <end position="61"/>
    </location>
</feature>
<reference evidence="3" key="1">
    <citation type="journal article" date="2019" name="Int. J. Syst. Evol. Microbiol.">
        <title>The Global Catalogue of Microorganisms (GCM) 10K type strain sequencing project: providing services to taxonomists for standard genome sequencing and annotation.</title>
        <authorList>
            <consortium name="The Broad Institute Genomics Platform"/>
            <consortium name="The Broad Institute Genome Sequencing Center for Infectious Disease"/>
            <person name="Wu L."/>
            <person name="Ma J."/>
        </authorList>
    </citation>
    <scope>NUCLEOTIDE SEQUENCE [LARGE SCALE GENOMIC DNA]</scope>
    <source>
        <strain evidence="3">JCM 17657</strain>
    </source>
</reference>
<protein>
    <submittedName>
        <fullName evidence="2">Uncharacterized protein</fullName>
    </submittedName>
</protein>
<organism evidence="2 3">
    <name type="scientific">Streptomyces hyderabadensis</name>
    <dbReference type="NCBI Taxonomy" id="598549"/>
    <lineage>
        <taxon>Bacteria</taxon>
        <taxon>Bacillati</taxon>
        <taxon>Actinomycetota</taxon>
        <taxon>Actinomycetes</taxon>
        <taxon>Kitasatosporales</taxon>
        <taxon>Streptomycetaceae</taxon>
        <taxon>Streptomyces</taxon>
    </lineage>
</organism>
<evidence type="ECO:0000256" key="1">
    <source>
        <dbReference type="SAM" id="MobiDB-lite"/>
    </source>
</evidence>
<name>A0ABP9HPN2_9ACTN</name>
<evidence type="ECO:0000313" key="3">
    <source>
        <dbReference type="Proteomes" id="UP001500610"/>
    </source>
</evidence>
<dbReference type="EMBL" id="BAABIV010000003">
    <property type="protein sequence ID" value="GAA4975778.1"/>
    <property type="molecule type" value="Genomic_DNA"/>
</dbReference>
<comment type="caution">
    <text evidence="2">The sequence shown here is derived from an EMBL/GenBank/DDBJ whole genome shotgun (WGS) entry which is preliminary data.</text>
</comment>
<dbReference type="Proteomes" id="UP001500610">
    <property type="component" value="Unassembled WGS sequence"/>
</dbReference>